<dbReference type="EMBL" id="JAWMWH010000003">
    <property type="protein sequence ID" value="MEJ6401041.1"/>
    <property type="molecule type" value="Genomic_DNA"/>
</dbReference>
<dbReference type="Proteomes" id="UP001370590">
    <property type="component" value="Unassembled WGS sequence"/>
</dbReference>
<evidence type="ECO:0000313" key="2">
    <source>
        <dbReference type="Proteomes" id="UP001370590"/>
    </source>
</evidence>
<accession>A0ABU8SMA4</accession>
<reference evidence="1 2" key="1">
    <citation type="submission" date="2023-10" db="EMBL/GenBank/DDBJ databases">
        <title>Nicoliella lavandulae sp. nov. isolated from Lavandula angustifolia flowers.</title>
        <authorList>
            <person name="Alcantara C."/>
            <person name="Zuniga M."/>
            <person name="Landete J.M."/>
            <person name="Monedero V."/>
        </authorList>
    </citation>
    <scope>NUCLEOTIDE SEQUENCE [LARGE SCALE GENOMIC DNA]</scope>
    <source>
        <strain evidence="1 2">Es01</strain>
    </source>
</reference>
<proteinExistence type="predicted"/>
<evidence type="ECO:0000313" key="1">
    <source>
        <dbReference type="EMBL" id="MEJ6401041.1"/>
    </source>
</evidence>
<dbReference type="InterPro" id="IPR037026">
    <property type="entry name" value="Vgr_OB-fold_dom_sf"/>
</dbReference>
<gene>
    <name evidence="1" type="ORF">R4146_07780</name>
</gene>
<organism evidence="1 2">
    <name type="scientific">Nicoliella lavandulae</name>
    <dbReference type="NCBI Taxonomy" id="3082954"/>
    <lineage>
        <taxon>Bacteria</taxon>
        <taxon>Bacillati</taxon>
        <taxon>Bacillota</taxon>
        <taxon>Bacilli</taxon>
        <taxon>Lactobacillales</taxon>
        <taxon>Lactobacillaceae</taxon>
        <taxon>Nicoliella</taxon>
    </lineage>
</organism>
<dbReference type="RefSeq" id="WP_339960889.1">
    <property type="nucleotide sequence ID" value="NZ_JAWMWH010000003.1"/>
</dbReference>
<protein>
    <submittedName>
        <fullName evidence="1">Uncharacterized protein</fullName>
    </submittedName>
</protein>
<comment type="caution">
    <text evidence="1">The sequence shown here is derived from an EMBL/GenBank/DDBJ whole genome shotgun (WGS) entry which is preliminary data.</text>
</comment>
<sequence>MAKLHHNRIAVDQRNKHKNFFGDQLPKYISSQIHCMELARVKKYDTSTHKCELVPLALQSDDDKRANLLEVEVPYDIWHRDEVLETLVKDYDSRTHSKLKWEKLKKGSVVLVGFMDRDTDNFTGSATNYKIKPERMHSLNDSIVLGVYKP</sequence>
<keyword evidence="2" id="KW-1185">Reference proteome</keyword>
<dbReference type="Gene3D" id="2.40.50.230">
    <property type="entry name" value="Gp5 N-terminal domain"/>
    <property type="match status" value="1"/>
</dbReference>
<name>A0ABU8SMA4_9LACO</name>